<evidence type="ECO:0000256" key="11">
    <source>
        <dbReference type="RuleBase" id="RU004386"/>
    </source>
</evidence>
<comment type="similarity">
    <text evidence="3 11">Belongs to the peptidase M18 family.</text>
</comment>
<keyword evidence="6 11" id="KW-0645">Protease</keyword>
<dbReference type="Pfam" id="PF02127">
    <property type="entry name" value="Peptidase_M18"/>
    <property type="match status" value="1"/>
</dbReference>
<comment type="caution">
    <text evidence="13">The sequence shown here is derived from an EMBL/GenBank/DDBJ whole genome shotgun (WGS) entry which is preliminary data.</text>
</comment>
<evidence type="ECO:0000313" key="13">
    <source>
        <dbReference type="EMBL" id="KAK8870413.1"/>
    </source>
</evidence>
<proteinExistence type="inferred from homology"/>
<evidence type="ECO:0000256" key="3">
    <source>
        <dbReference type="ARBA" id="ARBA00008290"/>
    </source>
</evidence>
<dbReference type="EMBL" id="JAPFFF010000349">
    <property type="protein sequence ID" value="KAK8834635.1"/>
    <property type="molecule type" value="Genomic_DNA"/>
</dbReference>
<dbReference type="PANTHER" id="PTHR28570">
    <property type="entry name" value="ASPARTYL AMINOPEPTIDASE"/>
    <property type="match status" value="1"/>
</dbReference>
<keyword evidence="5 11" id="KW-0031">Aminopeptidase</keyword>
<dbReference type="SUPFAM" id="SSF53187">
    <property type="entry name" value="Zn-dependent exopeptidases"/>
    <property type="match status" value="1"/>
</dbReference>
<evidence type="ECO:0000256" key="4">
    <source>
        <dbReference type="ARBA" id="ARBA00011965"/>
    </source>
</evidence>
<keyword evidence="7 11" id="KW-0479">Metal-binding</keyword>
<evidence type="ECO:0000256" key="2">
    <source>
        <dbReference type="ARBA" id="ARBA00001947"/>
    </source>
</evidence>
<evidence type="ECO:0000256" key="9">
    <source>
        <dbReference type="ARBA" id="ARBA00022833"/>
    </source>
</evidence>
<keyword evidence="14" id="KW-1185">Reference proteome</keyword>
<comment type="catalytic activity">
    <reaction evidence="1">
        <text>Release of an N-terminal aspartate or glutamate from a peptide, with a preference for aspartate.</text>
        <dbReference type="EC" id="3.4.11.21"/>
    </reaction>
</comment>
<organism evidence="13 14">
    <name type="scientific">Tritrichomonas musculus</name>
    <dbReference type="NCBI Taxonomy" id="1915356"/>
    <lineage>
        <taxon>Eukaryota</taxon>
        <taxon>Metamonada</taxon>
        <taxon>Parabasalia</taxon>
        <taxon>Tritrichomonadida</taxon>
        <taxon>Tritrichomonadidae</taxon>
        <taxon>Tritrichomonas</taxon>
    </lineage>
</organism>
<evidence type="ECO:0000313" key="12">
    <source>
        <dbReference type="EMBL" id="KAK8834635.1"/>
    </source>
</evidence>
<evidence type="ECO:0000256" key="7">
    <source>
        <dbReference type="ARBA" id="ARBA00022723"/>
    </source>
</evidence>
<dbReference type="EMBL" id="JAPFFF010000014">
    <property type="protein sequence ID" value="KAK8870413.1"/>
    <property type="molecule type" value="Genomic_DNA"/>
</dbReference>
<dbReference type="Proteomes" id="UP001470230">
    <property type="component" value="Unassembled WGS sequence"/>
</dbReference>
<name>A0ABR2IYU2_9EUKA</name>
<dbReference type="Gene3D" id="2.30.250.10">
    <property type="entry name" value="Aminopeptidase i, Domain 2"/>
    <property type="match status" value="1"/>
</dbReference>
<accession>A0ABR2IYU2</accession>
<keyword evidence="10 11" id="KW-0482">Metalloprotease</keyword>
<evidence type="ECO:0000256" key="6">
    <source>
        <dbReference type="ARBA" id="ARBA00022670"/>
    </source>
</evidence>
<dbReference type="SUPFAM" id="SSF101821">
    <property type="entry name" value="Aminopeptidase/glucanase lid domain"/>
    <property type="match status" value="1"/>
</dbReference>
<gene>
    <name evidence="13" type="ORF">M9Y10_008295</name>
    <name evidence="12" type="ORF">M9Y10_026564</name>
</gene>
<evidence type="ECO:0000256" key="5">
    <source>
        <dbReference type="ARBA" id="ARBA00022438"/>
    </source>
</evidence>
<dbReference type="InterPro" id="IPR023358">
    <property type="entry name" value="Peptidase_M18_dom2"/>
</dbReference>
<dbReference type="EC" id="3.4.11.21" evidence="4"/>
<evidence type="ECO:0000256" key="1">
    <source>
        <dbReference type="ARBA" id="ARBA00001335"/>
    </source>
</evidence>
<reference evidence="13 14" key="1">
    <citation type="submission" date="2024-04" db="EMBL/GenBank/DDBJ databases">
        <title>Tritrichomonas musculus Genome.</title>
        <authorList>
            <person name="Alves-Ferreira E."/>
            <person name="Grigg M."/>
            <person name="Lorenzi H."/>
            <person name="Galac M."/>
        </authorList>
    </citation>
    <scope>NUCLEOTIDE SEQUENCE [LARGE SCALE GENOMIC DNA]</scope>
    <source>
        <strain evidence="13 14">EAF2021</strain>
    </source>
</reference>
<dbReference type="Gene3D" id="3.40.630.10">
    <property type="entry name" value="Zn peptidases"/>
    <property type="match status" value="1"/>
</dbReference>
<comment type="cofactor">
    <cofactor evidence="2">
        <name>Zn(2+)</name>
        <dbReference type="ChEBI" id="CHEBI:29105"/>
    </cofactor>
</comment>
<protein>
    <recommendedName>
        <fullName evidence="4">aspartyl aminopeptidase</fullName>
        <ecNumber evidence="4">3.4.11.21</ecNumber>
    </recommendedName>
</protein>
<evidence type="ECO:0000256" key="10">
    <source>
        <dbReference type="ARBA" id="ARBA00023049"/>
    </source>
</evidence>
<sequence length="424" mass="47692">MTFREDFIDFIDHSLTPAHFTQIARSKLLKAGYTEINENVKNENVPDKFFVIRQHRAIVAVNRTNFDSGVLIGAHIDSPVFKISRNSNGFNLGAECYDVFRYGGGTWMTWMDRDLRIAGRAIFQKDEQFCSKIIQSEKAVCTIPSLAVHLRSRSSLQPQLVESNFHPIFALKDSDDKKSTLDSIVCQLCECEENDLIDYDISLVPNQKASVTGITGEFVHSARLDDLSCAIPCFESFLSIDRPSTGTCVFIGYDNEEIGSGSRCGARSDLVERVLELAGTDHSFFHRSIIISSDVNQGYNPNFDKHYNETHRGSLGQGLLWGFNPNMYLSTTMPPYSFVQKIADELHIPILPFTDKPFTASGSTMGQFFAMKFGTTIIDIGVPLLAMHSIRELGSFVDIEYMYKLCKAIYEHVGDVQDFRKSID</sequence>
<keyword evidence="9 11" id="KW-0862">Zinc</keyword>
<keyword evidence="8 11" id="KW-0378">Hydrolase</keyword>
<evidence type="ECO:0000313" key="14">
    <source>
        <dbReference type="Proteomes" id="UP001470230"/>
    </source>
</evidence>
<dbReference type="InterPro" id="IPR001948">
    <property type="entry name" value="Peptidase_M18"/>
</dbReference>
<dbReference type="PRINTS" id="PR00932">
    <property type="entry name" value="AMINO1PTASE"/>
</dbReference>
<evidence type="ECO:0000256" key="8">
    <source>
        <dbReference type="ARBA" id="ARBA00022801"/>
    </source>
</evidence>
<dbReference type="PANTHER" id="PTHR28570:SF3">
    <property type="entry name" value="ASPARTYL AMINOPEPTIDASE"/>
    <property type="match status" value="1"/>
</dbReference>